<gene>
    <name evidence="1" type="ORF">SULPSESMR1_00574</name>
</gene>
<evidence type="ECO:0000313" key="1">
    <source>
        <dbReference type="EMBL" id="ASM71408.1"/>
    </source>
</evidence>
<dbReference type="PANTHER" id="PTHR40267:SF1">
    <property type="entry name" value="BLR3294 PROTEIN"/>
    <property type="match status" value="1"/>
</dbReference>
<organism evidence="1 2">
    <name type="scientific">Pseudosulfitobacter pseudonitzschiae</name>
    <dbReference type="NCBI Taxonomy" id="1402135"/>
    <lineage>
        <taxon>Bacteria</taxon>
        <taxon>Pseudomonadati</taxon>
        <taxon>Pseudomonadota</taxon>
        <taxon>Alphaproteobacteria</taxon>
        <taxon>Rhodobacterales</taxon>
        <taxon>Roseobacteraceae</taxon>
        <taxon>Pseudosulfitobacter</taxon>
    </lineage>
</organism>
<dbReference type="KEGG" id="spse:SULPSESMR1_00574"/>
<proteinExistence type="predicted"/>
<dbReference type="AlphaFoldDB" id="A0A221JXF0"/>
<protein>
    <submittedName>
        <fullName evidence="1">Arylmalonate decarboxylase</fullName>
        <ecNumber evidence="1">4.1.1.76</ecNumber>
    </submittedName>
</protein>
<dbReference type="RefSeq" id="WP_089419476.1">
    <property type="nucleotide sequence ID" value="NZ_CP022415.1"/>
</dbReference>
<sequence length="244" mass="25421">MTVYAYDSVTVGPSLGLVVLQSDETIEGELRSLLGDAQVYVSRVPSDLRVTRETLAEMAAHLGTAASLLPPGADLAAVAYGCTSGAAQIGPEQIARLVRQGRQVADVTDPVSALIAACRQLGIRRLALLSPYIAAVSDQLRTVLAAQGIETPVFGTFAQSEEAKVVRIAPTAIIDAALDLCANADVDGVFLSCTNLRTLPVIDGLEATLGLPVLSSNLVLAWHMAQLARVPVAGPGRLLKMDGP</sequence>
<accession>A0A221JXF0</accession>
<dbReference type="InterPro" id="IPR053714">
    <property type="entry name" value="Iso_Racemase_Enz_sf"/>
</dbReference>
<keyword evidence="2" id="KW-1185">Reference proteome</keyword>
<dbReference type="Pfam" id="PF17645">
    <property type="entry name" value="Amdase"/>
    <property type="match status" value="1"/>
</dbReference>
<dbReference type="PIRSF" id="PIRSF015736">
    <property type="entry name" value="MI"/>
    <property type="match status" value="1"/>
</dbReference>
<dbReference type="EC" id="4.1.1.76" evidence="1"/>
<dbReference type="EMBL" id="CP022415">
    <property type="protein sequence ID" value="ASM71408.1"/>
    <property type="molecule type" value="Genomic_DNA"/>
</dbReference>
<reference evidence="1 2" key="1">
    <citation type="submission" date="2017-07" db="EMBL/GenBank/DDBJ databases">
        <title>Genome Sequence of Sulfitobacter pseudonitzschiae Strain SMR1 Isolated from a culture of the Diatom Skeletonema marinoi.</title>
        <authorList>
            <person name="Topel M."/>
            <person name="Pinder M.I.M."/>
            <person name="Johansson O.N."/>
            <person name="Kourtchenko O."/>
            <person name="Godhe A."/>
            <person name="Clarke A.K."/>
        </authorList>
    </citation>
    <scope>NUCLEOTIDE SEQUENCE [LARGE SCALE GENOMIC DNA]</scope>
    <source>
        <strain evidence="1 2">SMR1</strain>
    </source>
</reference>
<name>A0A221JXF0_9RHOB</name>
<dbReference type="InterPro" id="IPR026286">
    <property type="entry name" value="MaiA/AMDase"/>
</dbReference>
<dbReference type="OrthoDB" id="9816064at2"/>
<dbReference type="GO" id="GO:0047436">
    <property type="term" value="F:arylmalonate decarboxylase activity"/>
    <property type="evidence" value="ECO:0007669"/>
    <property type="project" value="UniProtKB-EC"/>
</dbReference>
<dbReference type="STRING" id="1402135.SAMN05444149_103704"/>
<keyword evidence="1" id="KW-0456">Lyase</keyword>
<dbReference type="Proteomes" id="UP000199754">
    <property type="component" value="Chromosome"/>
</dbReference>
<dbReference type="Gene3D" id="3.40.50.12500">
    <property type="match status" value="1"/>
</dbReference>
<evidence type="ECO:0000313" key="2">
    <source>
        <dbReference type="Proteomes" id="UP000199754"/>
    </source>
</evidence>
<dbReference type="PANTHER" id="PTHR40267">
    <property type="entry name" value="BLR3294 PROTEIN"/>
    <property type="match status" value="1"/>
</dbReference>